<organism evidence="3 4">
    <name type="scientific">Thyridium curvatum</name>
    <dbReference type="NCBI Taxonomy" id="1093900"/>
    <lineage>
        <taxon>Eukaryota</taxon>
        <taxon>Fungi</taxon>
        <taxon>Dikarya</taxon>
        <taxon>Ascomycota</taxon>
        <taxon>Pezizomycotina</taxon>
        <taxon>Sordariomycetes</taxon>
        <taxon>Sordariomycetidae</taxon>
        <taxon>Thyridiales</taxon>
        <taxon>Thyridiaceae</taxon>
        <taxon>Thyridium</taxon>
    </lineage>
</organism>
<dbReference type="InterPro" id="IPR029052">
    <property type="entry name" value="Metallo-depent_PP-like"/>
</dbReference>
<dbReference type="GeneID" id="41974115"/>
<dbReference type="EMBL" id="SKBQ01000039">
    <property type="protein sequence ID" value="TPX12788.1"/>
    <property type="molecule type" value="Genomic_DNA"/>
</dbReference>
<evidence type="ECO:0000313" key="3">
    <source>
        <dbReference type="EMBL" id="TPX12788.1"/>
    </source>
</evidence>
<dbReference type="InParanoid" id="A0A507B7P1"/>
<accession>A0A507B7P1</accession>
<dbReference type="SUPFAM" id="SSF56300">
    <property type="entry name" value="Metallo-dependent phosphatases"/>
    <property type="match status" value="1"/>
</dbReference>
<evidence type="ECO:0000256" key="1">
    <source>
        <dbReference type="SAM" id="Phobius"/>
    </source>
</evidence>
<dbReference type="PANTHER" id="PTHR12905:SF18">
    <property type="entry name" value="ESTER HYDROLASE, PUTATIVE (AFU_ORTHOLOGUE AFUA_4G03130)-RELATED"/>
    <property type="match status" value="1"/>
</dbReference>
<dbReference type="PANTHER" id="PTHR12905">
    <property type="entry name" value="METALLOPHOSPHOESTERASE"/>
    <property type="match status" value="1"/>
</dbReference>
<protein>
    <recommendedName>
        <fullName evidence="2">Calcineurin-like phosphoesterase domain-containing protein</fullName>
    </recommendedName>
</protein>
<dbReference type="InterPro" id="IPR051693">
    <property type="entry name" value="UPF0046_metallophosphoest"/>
</dbReference>
<dbReference type="CDD" id="cd07379">
    <property type="entry name" value="MPP_239FB"/>
    <property type="match status" value="1"/>
</dbReference>
<name>A0A507B7P1_9PEZI</name>
<dbReference type="GO" id="GO:0016787">
    <property type="term" value="F:hydrolase activity"/>
    <property type="evidence" value="ECO:0007669"/>
    <property type="project" value="InterPro"/>
</dbReference>
<dbReference type="Gene3D" id="3.60.21.10">
    <property type="match status" value="1"/>
</dbReference>
<keyword evidence="1" id="KW-0472">Membrane</keyword>
<sequence length="339" mass="37817">PWPVRTREEAQTISSPLIGFPQRQSRAQQLATRLYDAVGQLQGGQNAARFETGAEADPVTLVCISDTHNTTPRDLPPGDILLHAGDLSQFGTFDEIQAQLTWLAAQPHQHKVVIAGNHDLLLDSAFVITHPDRELDRHDGKRRPNLEWGDVRYLEDDSLDLEVEAKGRSIRVYGSPRTPRCGMFAFQYETDQSPQGARQRQHGSSSPWYGTVPERTDVLLVHGPPLGHRDDGGKGCWQLLAEIWRTRPKVVVCGHIHVGRGMEWLLFDRAQKWYEDTMSGRAAWVSVAALGIWVVWSLVARVLGLANTRVDARKTLLINAAVVGDRKNGEVRNAIVVEV</sequence>
<keyword evidence="4" id="KW-1185">Reference proteome</keyword>
<keyword evidence="1" id="KW-1133">Transmembrane helix</keyword>
<keyword evidence="1" id="KW-0812">Transmembrane</keyword>
<feature type="domain" description="Calcineurin-like phosphoesterase" evidence="2">
    <location>
        <begin position="64"/>
        <end position="258"/>
    </location>
</feature>
<dbReference type="Pfam" id="PF00149">
    <property type="entry name" value="Metallophos"/>
    <property type="match status" value="1"/>
</dbReference>
<dbReference type="InterPro" id="IPR004843">
    <property type="entry name" value="Calcineurin-like_PHP"/>
</dbReference>
<dbReference type="OrthoDB" id="630188at2759"/>
<proteinExistence type="predicted"/>
<evidence type="ECO:0000313" key="4">
    <source>
        <dbReference type="Proteomes" id="UP000319257"/>
    </source>
</evidence>
<evidence type="ECO:0000259" key="2">
    <source>
        <dbReference type="Pfam" id="PF00149"/>
    </source>
</evidence>
<feature type="non-terminal residue" evidence="3">
    <location>
        <position position="1"/>
    </location>
</feature>
<reference evidence="3 4" key="1">
    <citation type="submission" date="2019-06" db="EMBL/GenBank/DDBJ databases">
        <title>Draft genome sequence of the filamentous fungus Phialemoniopsis curvata isolated from diesel fuel.</title>
        <authorList>
            <person name="Varaljay V.A."/>
            <person name="Lyon W.J."/>
            <person name="Crouch A.L."/>
            <person name="Drake C.E."/>
            <person name="Hollomon J.M."/>
            <person name="Nadeau L.J."/>
            <person name="Nunn H.S."/>
            <person name="Stevenson B.S."/>
            <person name="Bojanowski C.L."/>
            <person name="Crookes-Goodson W.J."/>
        </authorList>
    </citation>
    <scope>NUCLEOTIDE SEQUENCE [LARGE SCALE GENOMIC DNA]</scope>
    <source>
        <strain evidence="3 4">D216</strain>
    </source>
</reference>
<comment type="caution">
    <text evidence="3">The sequence shown here is derived from an EMBL/GenBank/DDBJ whole genome shotgun (WGS) entry which is preliminary data.</text>
</comment>
<feature type="transmembrane region" description="Helical" evidence="1">
    <location>
        <begin position="282"/>
        <end position="304"/>
    </location>
</feature>
<gene>
    <name evidence="3" type="ORF">E0L32_006668</name>
</gene>
<dbReference type="AlphaFoldDB" id="A0A507B7P1"/>
<dbReference type="RefSeq" id="XP_030994499.1">
    <property type="nucleotide sequence ID" value="XM_031141326.1"/>
</dbReference>
<dbReference type="Proteomes" id="UP000319257">
    <property type="component" value="Unassembled WGS sequence"/>
</dbReference>